<feature type="compositionally biased region" description="Low complexity" evidence="1">
    <location>
        <begin position="29"/>
        <end position="45"/>
    </location>
</feature>
<dbReference type="Pfam" id="PF14219">
    <property type="entry name" value="DUF4328"/>
    <property type="match status" value="1"/>
</dbReference>
<keyword evidence="2" id="KW-0472">Membrane</keyword>
<keyword evidence="2" id="KW-1133">Transmembrane helix</keyword>
<feature type="transmembrane region" description="Helical" evidence="2">
    <location>
        <begin position="222"/>
        <end position="241"/>
    </location>
</feature>
<evidence type="ECO:0000256" key="1">
    <source>
        <dbReference type="SAM" id="MobiDB-lite"/>
    </source>
</evidence>
<accession>A0ABZ1RTD8</accession>
<sequence>MSFSAPGSPPPNTPDQPPSAVPPMPPVPTQAQPYPQHAYPAQPAYPGQPPYPGQPAYPYPYPHPYPYPAPPSPGIMLRSPHGLATALTVLLSIAGVAALLLTGIRVYLWSLMDGLVKDPLKVKDIALARVDNVTAVADGLQGMLWLATAIVFVMWFHRVRQNGQVFRPDAFTLAPGWAIGAWFVPLANLVMPFTIARQTWTASTRLAPDGSFRKVSSAPVTAWWLAFAGSQLTDSVFSVLYSAADTPEQLRGAAVVGAVSGLLTVAAAVLAVLFVRKLTALQSAKAAHGPYAAA</sequence>
<feature type="region of interest" description="Disordered" evidence="1">
    <location>
        <begin position="1"/>
        <end position="47"/>
    </location>
</feature>
<feature type="transmembrane region" description="Helical" evidence="2">
    <location>
        <begin position="86"/>
        <end position="112"/>
    </location>
</feature>
<feature type="domain" description="DUF4328" evidence="3">
    <location>
        <begin position="126"/>
        <end position="279"/>
    </location>
</feature>
<feature type="transmembrane region" description="Helical" evidence="2">
    <location>
        <begin position="133"/>
        <end position="156"/>
    </location>
</feature>
<evidence type="ECO:0000313" key="4">
    <source>
        <dbReference type="EMBL" id="WUO49808.1"/>
    </source>
</evidence>
<dbReference type="RefSeq" id="WP_328776907.1">
    <property type="nucleotide sequence ID" value="NZ_CP108057.1"/>
</dbReference>
<dbReference type="InterPro" id="IPR025565">
    <property type="entry name" value="DUF4328"/>
</dbReference>
<gene>
    <name evidence="4" type="ORF">OHU17_30465</name>
</gene>
<feature type="transmembrane region" description="Helical" evidence="2">
    <location>
        <begin position="176"/>
        <end position="196"/>
    </location>
</feature>
<reference evidence="4" key="1">
    <citation type="submission" date="2022-10" db="EMBL/GenBank/DDBJ databases">
        <title>The complete genomes of actinobacterial strains from the NBC collection.</title>
        <authorList>
            <person name="Joergensen T.S."/>
            <person name="Alvarez Arevalo M."/>
            <person name="Sterndorff E.B."/>
            <person name="Faurdal D."/>
            <person name="Vuksanovic O."/>
            <person name="Mourched A.-S."/>
            <person name="Charusanti P."/>
            <person name="Shaw S."/>
            <person name="Blin K."/>
            <person name="Weber T."/>
        </authorList>
    </citation>
    <scope>NUCLEOTIDE SEQUENCE</scope>
    <source>
        <strain evidence="4">NBC_00283</strain>
    </source>
</reference>
<evidence type="ECO:0000256" key="2">
    <source>
        <dbReference type="SAM" id="Phobius"/>
    </source>
</evidence>
<dbReference type="EMBL" id="CP108057">
    <property type="protein sequence ID" value="WUO49808.1"/>
    <property type="molecule type" value="Genomic_DNA"/>
</dbReference>
<evidence type="ECO:0000259" key="3">
    <source>
        <dbReference type="Pfam" id="PF14219"/>
    </source>
</evidence>
<organism evidence="4 5">
    <name type="scientific">Streptomyces goshikiensis</name>
    <dbReference type="NCBI Taxonomy" id="1942"/>
    <lineage>
        <taxon>Bacteria</taxon>
        <taxon>Bacillati</taxon>
        <taxon>Actinomycetota</taxon>
        <taxon>Actinomycetes</taxon>
        <taxon>Kitasatosporales</taxon>
        <taxon>Streptomycetaceae</taxon>
        <taxon>Streptomyces</taxon>
    </lineage>
</organism>
<keyword evidence="2" id="KW-0812">Transmembrane</keyword>
<evidence type="ECO:0000313" key="5">
    <source>
        <dbReference type="Proteomes" id="UP001432075"/>
    </source>
</evidence>
<keyword evidence="5" id="KW-1185">Reference proteome</keyword>
<protein>
    <submittedName>
        <fullName evidence="4">DUF4328 domain-containing protein</fullName>
    </submittedName>
</protein>
<dbReference type="Proteomes" id="UP001432075">
    <property type="component" value="Chromosome"/>
</dbReference>
<dbReference type="SUPFAM" id="SSF81995">
    <property type="entry name" value="beta-sandwich domain of Sec23/24"/>
    <property type="match status" value="1"/>
</dbReference>
<feature type="transmembrane region" description="Helical" evidence="2">
    <location>
        <begin position="253"/>
        <end position="275"/>
    </location>
</feature>
<proteinExistence type="predicted"/>
<feature type="compositionally biased region" description="Pro residues" evidence="1">
    <location>
        <begin position="7"/>
        <end position="28"/>
    </location>
</feature>
<name>A0ABZ1RTD8_9ACTN</name>